<feature type="compositionally biased region" description="Acidic residues" evidence="2">
    <location>
        <begin position="261"/>
        <end position="277"/>
    </location>
</feature>
<dbReference type="GO" id="GO:0003824">
    <property type="term" value="F:catalytic activity"/>
    <property type="evidence" value="ECO:0007669"/>
    <property type="project" value="InterPro"/>
</dbReference>
<dbReference type="SUPFAM" id="SSF53167">
    <property type="entry name" value="Purine and uridine phosphorylases"/>
    <property type="match status" value="1"/>
</dbReference>
<feature type="compositionally biased region" description="Polar residues" evidence="2">
    <location>
        <begin position="1"/>
        <end position="27"/>
    </location>
</feature>
<dbReference type="PANTHER" id="PTHR46082:SF11">
    <property type="entry name" value="AAA+ ATPASE DOMAIN-CONTAINING PROTEIN-RELATED"/>
    <property type="match status" value="1"/>
</dbReference>
<dbReference type="Gene3D" id="3.40.50.1580">
    <property type="entry name" value="Nucleoside phosphorylase domain"/>
    <property type="match status" value="1"/>
</dbReference>
<feature type="region of interest" description="Disordered" evidence="2">
    <location>
        <begin position="518"/>
        <end position="548"/>
    </location>
</feature>
<feature type="region of interest" description="Disordered" evidence="2">
    <location>
        <begin position="1443"/>
        <end position="1465"/>
    </location>
</feature>
<feature type="compositionally biased region" description="Polar residues" evidence="2">
    <location>
        <begin position="36"/>
        <end position="46"/>
    </location>
</feature>
<dbReference type="EMBL" id="MU853780">
    <property type="protein sequence ID" value="KAK3941751.1"/>
    <property type="molecule type" value="Genomic_DNA"/>
</dbReference>
<protein>
    <recommendedName>
        <fullName evidence="3">Nephrocystin 3-like N-terminal domain-containing protein</fullName>
    </recommendedName>
</protein>
<evidence type="ECO:0000256" key="2">
    <source>
        <dbReference type="SAM" id="MobiDB-lite"/>
    </source>
</evidence>
<proteinExistence type="predicted"/>
<feature type="compositionally biased region" description="Low complexity" evidence="2">
    <location>
        <begin position="1199"/>
        <end position="1223"/>
    </location>
</feature>
<sequence>MADTSTLRSKSPATAPTTKSHLPSLSNENDRPLGPVNQTQPTSTRSPAPVEKSNAQAAGPELCIESYTIAWICALQEEFQAARQMLDQKDFKPPKGMEFCSNDRNSYIFGKLGEHYVVVGCLPRGRKGTVSAANVVKDMIRSFPSVKFALMVGIGGGAPLKKRDTRLGDVVVSMPSGDNGGVVQLNCGAKLSNGLFQRRGHLNAPPDALLSATQDVQVRLDDLNEPDRIAEHIARVKNMPTYKRPTRDRLYRSNYLHQDTSAEDGDEDDGNWADDEDEDGCRYCTEDGLVRRPNRNTSREVTVHYGTIASDDYVMRDAAARDKHARDGKLKIHCFEMEAAGLVNNLPCLVIRGICHYSDSHKNDEWYNYAALAAAAYARELLLVLRPQMVAVMPAWATQVEHSCTLSPKANHALAQHQSAMVEAQQAQNFRLNPAKRFGDQRLAALRDGIKASDSSSKDSFEKAAHDHLPGTCEWLFHRAEFNAWVRKDSEKPVLWLNGKHGAGKTVLCAAATRRLPQLGQGTSSPAGNSDIKHSSPNPPSPVIIQTNPRRAGGIATHIFVDGLDEAEYAENPKREGANSTARPPDDVRDFVQFLIQEAWKTPAKVRVWLSSQPLRDIRTYVYDAKCHHMPSPARNKNPFAEFFFRFYLEAEVEESFLWASTMVDAFKEEVENDDDLVKLAKKCLPTHMSGDRAGTTALEVSEHFPHHPSVSKGRKANLDGRVILSLLTFAKRPLKMSEVIEAVAILTSGSGNNLRIGNVDEEKILGSCLSLVRHTRKMSDNRNIGLLRLSHSAVRTFLLEESAPKNGDLANTNRLSTAPSSATVVFNTSASRDMGHSSRSAVRMTMLCLIVIRAISSMYSLTDFSCTPPSTGSSISTHRLKVPTQFLQRRIELQLPKLLKRRIELQSPDSYNHQTSSRAFKSRASLSLATFYRVSTPSPIAGVESGGPCLIGCCNMNLTFIGSIRPSRANGVDCYRVGDPTPSAARKSMSRYSSFEFSKGKGSRQDGDSCQIHLVSHDGRHLLTAWIQTRDNQKQIFIEQWTLDGKSQPRLKSTAIMPFSATDTCIARYTLPCSQSFHSIPLVPRLDSVVPPDAIALRLDGSIIRLGSKMFRRVPAAECLNQEPGFREITGKSLGESWEEVCIREPFLVVCRRRVYREQPESVDEEREARRVEKMKCRMSASKSRSSGYLSNTETDSSRSLGLPSISSAEESWSEGLSSPEDPSSDEISSEEPDESDSDDIGDDQEGESQASVDDDSDIKSFLSARSDDSDATRGSGSSTGLITSQLLGTSSSSSSSEEYDIESDVSEDDILRADSAPVNLEPGGPVAISRLKGRINCDPCGKYCPRWCYHCVECSDNNFDLCERFVSRWNLGVKQELAVYRTESSDDNRIVFRYRKKYPIFLYDSPPVVHPEHLLVVWALSDSRLLFGDLIQNKCFEQKIQTAGPKKEKPRSTNKTTTTAAAPNKAPRARLCLNLHLLVLQISSTQPARTPPKLLAATSCRLGCSCARTFVPTLPFAFTWTASDLYLTMSDSYLDVYRVILPRVDLQKSKEAGATDNQAQEADQTAADSDQVKKAAPPLFRVVVPREKILLPRSSRNRSVQFFPARTCGTKATVIIGPRYSNPSPPIGVYLSEEGDLGGWVDLEEKADKEGIVYPSQKTLEGQLEEPWDDDQDCVLIPFDGY</sequence>
<feature type="compositionally biased region" description="Basic and acidic residues" evidence="2">
    <location>
        <begin position="1168"/>
        <end position="1177"/>
    </location>
</feature>
<feature type="region of interest" description="Disordered" evidence="2">
    <location>
        <begin position="1161"/>
        <end position="1306"/>
    </location>
</feature>
<name>A0AAN6S6K4_9PEZI</name>
<feature type="compositionally biased region" description="Polar residues" evidence="2">
    <location>
        <begin position="1557"/>
        <end position="1570"/>
    </location>
</feature>
<feature type="region of interest" description="Disordered" evidence="2">
    <location>
        <begin position="256"/>
        <end position="277"/>
    </location>
</feature>
<dbReference type="Pfam" id="PF24883">
    <property type="entry name" value="NPHP3_N"/>
    <property type="match status" value="1"/>
</dbReference>
<keyword evidence="1" id="KW-0677">Repeat</keyword>
<evidence type="ECO:0000313" key="4">
    <source>
        <dbReference type="EMBL" id="KAK3941751.1"/>
    </source>
</evidence>
<dbReference type="InterPro" id="IPR035994">
    <property type="entry name" value="Nucleoside_phosphorylase_sf"/>
</dbReference>
<evidence type="ECO:0000256" key="1">
    <source>
        <dbReference type="ARBA" id="ARBA00022737"/>
    </source>
</evidence>
<feature type="compositionally biased region" description="Acidic residues" evidence="2">
    <location>
        <begin position="1224"/>
        <end position="1258"/>
    </location>
</feature>
<feature type="compositionally biased region" description="Polar residues" evidence="2">
    <location>
        <begin position="1182"/>
        <end position="1196"/>
    </location>
</feature>
<dbReference type="Proteomes" id="UP001303473">
    <property type="component" value="Unassembled WGS sequence"/>
</dbReference>
<gene>
    <name evidence="4" type="ORF">QBC46DRAFT_448417</name>
</gene>
<accession>A0AAN6S6K4</accession>
<comment type="caution">
    <text evidence="4">The sequence shown here is derived from an EMBL/GenBank/DDBJ whole genome shotgun (WGS) entry which is preliminary data.</text>
</comment>
<organism evidence="4 5">
    <name type="scientific">Diplogelasinospora grovesii</name>
    <dbReference type="NCBI Taxonomy" id="303347"/>
    <lineage>
        <taxon>Eukaryota</taxon>
        <taxon>Fungi</taxon>
        <taxon>Dikarya</taxon>
        <taxon>Ascomycota</taxon>
        <taxon>Pezizomycotina</taxon>
        <taxon>Sordariomycetes</taxon>
        <taxon>Sordariomycetidae</taxon>
        <taxon>Sordariales</taxon>
        <taxon>Diplogelasinosporaceae</taxon>
        <taxon>Diplogelasinospora</taxon>
    </lineage>
</organism>
<keyword evidence="5" id="KW-1185">Reference proteome</keyword>
<dbReference type="InterPro" id="IPR056884">
    <property type="entry name" value="NPHP3-like_N"/>
</dbReference>
<feature type="compositionally biased region" description="Low complexity" evidence="2">
    <location>
        <begin position="1455"/>
        <end position="1465"/>
    </location>
</feature>
<feature type="compositionally biased region" description="Low complexity" evidence="2">
    <location>
        <begin position="1274"/>
        <end position="1298"/>
    </location>
</feature>
<feature type="region of interest" description="Disordered" evidence="2">
    <location>
        <begin position="1553"/>
        <end position="1575"/>
    </location>
</feature>
<evidence type="ECO:0000259" key="3">
    <source>
        <dbReference type="Pfam" id="PF24883"/>
    </source>
</evidence>
<feature type="region of interest" description="Disordered" evidence="2">
    <location>
        <begin position="1"/>
        <end position="54"/>
    </location>
</feature>
<reference evidence="5" key="1">
    <citation type="journal article" date="2023" name="Mol. Phylogenet. Evol.">
        <title>Genome-scale phylogeny and comparative genomics of the fungal order Sordariales.</title>
        <authorList>
            <person name="Hensen N."/>
            <person name="Bonometti L."/>
            <person name="Westerberg I."/>
            <person name="Brannstrom I.O."/>
            <person name="Guillou S."/>
            <person name="Cros-Aarteil S."/>
            <person name="Calhoun S."/>
            <person name="Haridas S."/>
            <person name="Kuo A."/>
            <person name="Mondo S."/>
            <person name="Pangilinan J."/>
            <person name="Riley R."/>
            <person name="LaButti K."/>
            <person name="Andreopoulos B."/>
            <person name="Lipzen A."/>
            <person name="Chen C."/>
            <person name="Yan M."/>
            <person name="Daum C."/>
            <person name="Ng V."/>
            <person name="Clum A."/>
            <person name="Steindorff A."/>
            <person name="Ohm R.A."/>
            <person name="Martin F."/>
            <person name="Silar P."/>
            <person name="Natvig D.O."/>
            <person name="Lalanne C."/>
            <person name="Gautier V."/>
            <person name="Ament-Velasquez S.L."/>
            <person name="Kruys A."/>
            <person name="Hutchinson M.I."/>
            <person name="Powell A.J."/>
            <person name="Barry K."/>
            <person name="Miller A.N."/>
            <person name="Grigoriev I.V."/>
            <person name="Debuchy R."/>
            <person name="Gladieux P."/>
            <person name="Hiltunen Thoren M."/>
            <person name="Johannesson H."/>
        </authorList>
    </citation>
    <scope>NUCLEOTIDE SEQUENCE [LARGE SCALE GENOMIC DNA]</scope>
    <source>
        <strain evidence="5">CBS 340.73</strain>
    </source>
</reference>
<feature type="domain" description="Nephrocystin 3-like N-terminal" evidence="3">
    <location>
        <begin position="471"/>
        <end position="520"/>
    </location>
</feature>
<evidence type="ECO:0000313" key="5">
    <source>
        <dbReference type="Proteomes" id="UP001303473"/>
    </source>
</evidence>
<dbReference type="PANTHER" id="PTHR46082">
    <property type="entry name" value="ATP/GTP-BINDING PROTEIN-RELATED"/>
    <property type="match status" value="1"/>
</dbReference>
<dbReference type="InterPro" id="IPR053137">
    <property type="entry name" value="NLR-like"/>
</dbReference>
<dbReference type="GO" id="GO:0009116">
    <property type="term" value="P:nucleoside metabolic process"/>
    <property type="evidence" value="ECO:0007669"/>
    <property type="project" value="InterPro"/>
</dbReference>